<evidence type="ECO:0000259" key="8">
    <source>
        <dbReference type="PROSITE" id="PS50003"/>
    </source>
</evidence>
<dbReference type="GO" id="GO:0005886">
    <property type="term" value="C:plasma membrane"/>
    <property type="evidence" value="ECO:0007669"/>
    <property type="project" value="TreeGrafter"/>
</dbReference>
<evidence type="ECO:0000256" key="3">
    <source>
        <dbReference type="ARBA" id="ARBA00022449"/>
    </source>
</evidence>
<dbReference type="Proteomes" id="UP001515480">
    <property type="component" value="Unassembled WGS sequence"/>
</dbReference>
<evidence type="ECO:0000256" key="2">
    <source>
        <dbReference type="ARBA" id="ARBA00005364"/>
    </source>
</evidence>
<evidence type="ECO:0000256" key="1">
    <source>
        <dbReference type="ARBA" id="ARBA00004141"/>
    </source>
</evidence>
<comment type="subcellular location">
    <subcellularLocation>
        <location evidence="1">Membrane</location>
        <topology evidence="1">Multi-pass membrane protein</topology>
    </subcellularLocation>
</comment>
<evidence type="ECO:0000313" key="10">
    <source>
        <dbReference type="Proteomes" id="UP001515480"/>
    </source>
</evidence>
<keyword evidence="6 7" id="KW-0472">Membrane</keyword>
<feature type="transmembrane region" description="Helical" evidence="7">
    <location>
        <begin position="491"/>
        <end position="509"/>
    </location>
</feature>
<feature type="transmembrane region" description="Helical" evidence="7">
    <location>
        <begin position="146"/>
        <end position="167"/>
    </location>
</feature>
<evidence type="ECO:0000256" key="5">
    <source>
        <dbReference type="ARBA" id="ARBA00022989"/>
    </source>
</evidence>
<feature type="transmembrane region" description="Helical" evidence="7">
    <location>
        <begin position="623"/>
        <end position="644"/>
    </location>
</feature>
<feature type="transmembrane region" description="Helical" evidence="7">
    <location>
        <begin position="557"/>
        <end position="579"/>
    </location>
</feature>
<dbReference type="InterPro" id="IPR004481">
    <property type="entry name" value="K/Na/Ca-exchanger"/>
</dbReference>
<dbReference type="InterPro" id="IPR001849">
    <property type="entry name" value="PH_domain"/>
</dbReference>
<organism evidence="9 10">
    <name type="scientific">Prymnesium parvum</name>
    <name type="common">Toxic golden alga</name>
    <dbReference type="NCBI Taxonomy" id="97485"/>
    <lineage>
        <taxon>Eukaryota</taxon>
        <taxon>Haptista</taxon>
        <taxon>Haptophyta</taxon>
        <taxon>Prymnesiophyceae</taxon>
        <taxon>Prymnesiales</taxon>
        <taxon>Prymnesiaceae</taxon>
        <taxon>Prymnesium</taxon>
    </lineage>
</organism>
<gene>
    <name evidence="9" type="ORF">AB1Y20_001513</name>
</gene>
<reference evidence="9 10" key="1">
    <citation type="journal article" date="2024" name="Science">
        <title>Giant polyketide synthase enzymes in the biosynthesis of giant marine polyether toxins.</title>
        <authorList>
            <person name="Fallon T.R."/>
            <person name="Shende V.V."/>
            <person name="Wierzbicki I.H."/>
            <person name="Pendleton A.L."/>
            <person name="Watervoot N.F."/>
            <person name="Auber R.P."/>
            <person name="Gonzalez D.J."/>
            <person name="Wisecaver J.H."/>
            <person name="Moore B.S."/>
        </authorList>
    </citation>
    <scope>NUCLEOTIDE SEQUENCE [LARGE SCALE GENOMIC DNA]</scope>
    <source>
        <strain evidence="9 10">12B1</strain>
    </source>
</reference>
<feature type="transmembrane region" description="Helical" evidence="7">
    <location>
        <begin position="651"/>
        <end position="669"/>
    </location>
</feature>
<dbReference type="PANTHER" id="PTHR10846:SF8">
    <property type="entry name" value="INNER MEMBRANE PROTEIN YRBG"/>
    <property type="match status" value="1"/>
</dbReference>
<comment type="caution">
    <text evidence="9">The sequence shown here is derived from an EMBL/GenBank/DDBJ whole genome shotgun (WGS) entry which is preliminary data.</text>
</comment>
<proteinExistence type="inferred from homology"/>
<dbReference type="Gene3D" id="1.20.1420.30">
    <property type="entry name" value="NCX, central ion-binding region"/>
    <property type="match status" value="2"/>
</dbReference>
<dbReference type="GO" id="GO:0006874">
    <property type="term" value="P:intracellular calcium ion homeostasis"/>
    <property type="evidence" value="ECO:0007669"/>
    <property type="project" value="TreeGrafter"/>
</dbReference>
<keyword evidence="5 7" id="KW-1133">Transmembrane helix</keyword>
<dbReference type="PROSITE" id="PS50003">
    <property type="entry name" value="PH_DOMAIN"/>
    <property type="match status" value="1"/>
</dbReference>
<keyword evidence="3" id="KW-0050">Antiport</keyword>
<evidence type="ECO:0000256" key="6">
    <source>
        <dbReference type="ARBA" id="ARBA00023136"/>
    </source>
</evidence>
<comment type="similarity">
    <text evidence="2">Belongs to the Ca(2+):cation antiporter (CaCA) (TC 2.A.19) family. SLC24A subfamily.</text>
</comment>
<dbReference type="EMBL" id="JBGBPQ010000001">
    <property type="protein sequence ID" value="KAL1530613.1"/>
    <property type="molecule type" value="Genomic_DNA"/>
</dbReference>
<dbReference type="InterPro" id="IPR044880">
    <property type="entry name" value="NCX_ion-bd_dom_sf"/>
</dbReference>
<dbReference type="GO" id="GO:0008273">
    <property type="term" value="F:calcium, potassium:sodium antiporter activity"/>
    <property type="evidence" value="ECO:0007669"/>
    <property type="project" value="TreeGrafter"/>
</dbReference>
<keyword evidence="4 7" id="KW-0812">Transmembrane</keyword>
<keyword evidence="3" id="KW-0813">Transport</keyword>
<dbReference type="GO" id="GO:0005262">
    <property type="term" value="F:calcium channel activity"/>
    <property type="evidence" value="ECO:0007669"/>
    <property type="project" value="TreeGrafter"/>
</dbReference>
<dbReference type="Pfam" id="PF01699">
    <property type="entry name" value="Na_Ca_ex"/>
    <property type="match status" value="2"/>
</dbReference>
<feature type="domain" description="PH" evidence="8">
    <location>
        <begin position="229"/>
        <end position="418"/>
    </location>
</feature>
<name>A0AB34K7Z4_PRYPA</name>
<dbReference type="InterPro" id="IPR004837">
    <property type="entry name" value="NaCa_Exmemb"/>
</dbReference>
<keyword evidence="10" id="KW-1185">Reference proteome</keyword>
<sequence>MAEECADATLAEFGVLCGVTVYCFYGLALVCEDFMVPALTVLCTRRNIPPATAGATLLAAGCNSPELVASIISIFVTRSSVGAGTIVGSAPFNIMGISGAAAIATGGFMLDGLLMAREVVVLSLTLVAFMLVLSDSRVYWYEALGLFLMYVAYVLLCVHWESVLVFLHLNKGERDDAEYTDADTLLARYQMSAIPPWKTTAEQPKREWNAIVAACARRRTAAADGRSPSRSRTGVLLKRARFYEYAPVGHAVLGVWQTRYVVLEAPSLGMLRFMQIDGATGQPASKQYSVPLKSVRAVELCEDGTELKIVTAEKQRDRSKTLAAQPAERPALKRWLSGDGMSISAGGQRDKEASRRWAALSMANKLVMRASHAKAHTFNIKPSSAPGTEHTYTFRALPGPTVLSELQEWFDTLVLNMDSVLAAGEGTEEIPTVAEIAAISSNDDEEDYSFHYFELPPGSLMSKLLFILTWPVAASMHRLTPDVRSTGREDWYPITLLVSLVWLVFYGTAMTTTLDRIGCIIDFPSTVMGLTLGAIGTSFPNLYASVLAAKQGQAEMAIVQAFASNVFNICIALGLLWIFQTSAGSCDDMWCKGCYVPTALEHACHAHEPPTDETSENSLPGSLSGTVIFTAFCIVIFVISMLLGRGRIGPIPAYGFIVLYALYAAYEVLAQRDVVPTVCVWGSCI</sequence>
<accession>A0AB34K7Z4</accession>
<dbReference type="AlphaFoldDB" id="A0AB34K7Z4"/>
<feature type="transmembrane region" description="Helical" evidence="7">
    <location>
        <begin position="119"/>
        <end position="140"/>
    </location>
</feature>
<protein>
    <recommendedName>
        <fullName evidence="8">PH domain-containing protein</fullName>
    </recommendedName>
</protein>
<evidence type="ECO:0000256" key="4">
    <source>
        <dbReference type="ARBA" id="ARBA00022692"/>
    </source>
</evidence>
<dbReference type="PANTHER" id="PTHR10846">
    <property type="entry name" value="SODIUM/POTASSIUM/CALCIUM EXCHANGER"/>
    <property type="match status" value="1"/>
</dbReference>
<evidence type="ECO:0000256" key="7">
    <source>
        <dbReference type="SAM" id="Phobius"/>
    </source>
</evidence>
<evidence type="ECO:0000313" key="9">
    <source>
        <dbReference type="EMBL" id="KAL1530613.1"/>
    </source>
</evidence>